<sequence length="300" mass="34459">MNSYENLDSGQKCCTHCGHLDQGTSLVLKDDIPERKFIPDRTIGKGFGQGMNQQMLRIKFSKEHQSEYNKNQKLEELVSKLEFISKDDRSKVFEISQKYVENQRKLNQKCDNYNKVVGAMAYSLRKEGIIANTFDMKDLIKVLEGPIPGQLKPKCLLKVIDKWASNILVSSSRNGNFIQSKTQPKKMINLQKKQLQIDWSEQAKLVINKLFSSILHKATTFMQTIQSEAYDVDLNTIQEIENFYIEYKPLDSLNEFKGGVSPPTIDSTISFEIKEILNNPSNDNLKNYTETRIILFAQIS</sequence>
<evidence type="ECO:0000313" key="2">
    <source>
        <dbReference type="Proteomes" id="UP000039865"/>
    </source>
</evidence>
<dbReference type="AlphaFoldDB" id="A0A078A4Y2"/>
<dbReference type="InParanoid" id="A0A078A4Y2"/>
<gene>
    <name evidence="1" type="primary">Contig17897.g19030</name>
    <name evidence="1" type="ORF">STYLEM_5874</name>
</gene>
<dbReference type="EMBL" id="CCKQ01005656">
    <property type="protein sequence ID" value="CDW76909.1"/>
    <property type="molecule type" value="Genomic_DNA"/>
</dbReference>
<protein>
    <submittedName>
        <fullName evidence="1">Uncharacterized protein</fullName>
    </submittedName>
</protein>
<keyword evidence="2" id="KW-1185">Reference proteome</keyword>
<name>A0A078A4Y2_STYLE</name>
<accession>A0A078A4Y2</accession>
<organism evidence="1 2">
    <name type="scientific">Stylonychia lemnae</name>
    <name type="common">Ciliate</name>
    <dbReference type="NCBI Taxonomy" id="5949"/>
    <lineage>
        <taxon>Eukaryota</taxon>
        <taxon>Sar</taxon>
        <taxon>Alveolata</taxon>
        <taxon>Ciliophora</taxon>
        <taxon>Intramacronucleata</taxon>
        <taxon>Spirotrichea</taxon>
        <taxon>Stichotrichia</taxon>
        <taxon>Sporadotrichida</taxon>
        <taxon>Oxytrichidae</taxon>
        <taxon>Stylonychinae</taxon>
        <taxon>Stylonychia</taxon>
    </lineage>
</organism>
<evidence type="ECO:0000313" key="1">
    <source>
        <dbReference type="EMBL" id="CDW76909.1"/>
    </source>
</evidence>
<reference evidence="1 2" key="1">
    <citation type="submission" date="2014-06" db="EMBL/GenBank/DDBJ databases">
        <authorList>
            <person name="Swart Estienne"/>
        </authorList>
    </citation>
    <scope>NUCLEOTIDE SEQUENCE [LARGE SCALE GENOMIC DNA]</scope>
    <source>
        <strain evidence="1 2">130c</strain>
    </source>
</reference>
<proteinExistence type="predicted"/>
<dbReference type="Proteomes" id="UP000039865">
    <property type="component" value="Unassembled WGS sequence"/>
</dbReference>